<dbReference type="GO" id="GO:0046983">
    <property type="term" value="F:protein dimerization activity"/>
    <property type="evidence" value="ECO:0007669"/>
    <property type="project" value="InterPro"/>
</dbReference>
<dbReference type="InterPro" id="IPR044658">
    <property type="entry name" value="bHLH92/bHLH041-like"/>
</dbReference>
<proteinExistence type="predicted"/>
<evidence type="ECO:0000313" key="8">
    <source>
        <dbReference type="EMBL" id="RAL37112.1"/>
    </source>
</evidence>
<organism evidence="8 9">
    <name type="scientific">Cuscuta australis</name>
    <dbReference type="NCBI Taxonomy" id="267555"/>
    <lineage>
        <taxon>Eukaryota</taxon>
        <taxon>Viridiplantae</taxon>
        <taxon>Streptophyta</taxon>
        <taxon>Embryophyta</taxon>
        <taxon>Tracheophyta</taxon>
        <taxon>Spermatophyta</taxon>
        <taxon>Magnoliopsida</taxon>
        <taxon>eudicotyledons</taxon>
        <taxon>Gunneridae</taxon>
        <taxon>Pentapetalae</taxon>
        <taxon>asterids</taxon>
        <taxon>lamiids</taxon>
        <taxon>Solanales</taxon>
        <taxon>Convolvulaceae</taxon>
        <taxon>Cuscuteae</taxon>
        <taxon>Cuscuta</taxon>
        <taxon>Cuscuta subgen. Grammica</taxon>
        <taxon>Cuscuta sect. Cleistogrammica</taxon>
    </lineage>
</organism>
<accession>A0A328CV45</accession>
<keyword evidence="9" id="KW-1185">Reference proteome</keyword>
<gene>
    <name evidence="8" type="ORF">DM860_004034</name>
</gene>
<dbReference type="SUPFAM" id="SSF47459">
    <property type="entry name" value="HLH, helix-loop-helix DNA-binding domain"/>
    <property type="match status" value="1"/>
</dbReference>
<dbReference type="PANTHER" id="PTHR46665">
    <property type="entry name" value="TRANSCRIPTION FACTOR BHLH041-RELATED-RELATED"/>
    <property type="match status" value="1"/>
</dbReference>
<evidence type="ECO:0000256" key="3">
    <source>
        <dbReference type="ARBA" id="ARBA00023163"/>
    </source>
</evidence>
<protein>
    <recommendedName>
        <fullName evidence="7">BHLH domain-containing protein</fullName>
    </recommendedName>
</protein>
<dbReference type="InterPro" id="IPR055477">
    <property type="entry name" value="DUF7049"/>
</dbReference>
<dbReference type="Proteomes" id="UP000249390">
    <property type="component" value="Unassembled WGS sequence"/>
</dbReference>
<evidence type="ECO:0000256" key="2">
    <source>
        <dbReference type="ARBA" id="ARBA00023015"/>
    </source>
</evidence>
<dbReference type="GO" id="GO:0005634">
    <property type="term" value="C:nucleus"/>
    <property type="evidence" value="ECO:0007669"/>
    <property type="project" value="UniProtKB-SubCell"/>
</dbReference>
<evidence type="ECO:0000256" key="4">
    <source>
        <dbReference type="ARBA" id="ARBA00023242"/>
    </source>
</evidence>
<dbReference type="Pfam" id="PF00010">
    <property type="entry name" value="HLH"/>
    <property type="match status" value="1"/>
</dbReference>
<dbReference type="Pfam" id="PF23133">
    <property type="entry name" value="DUF7050"/>
    <property type="match status" value="1"/>
</dbReference>
<evidence type="ECO:0000259" key="7">
    <source>
        <dbReference type="PROSITE" id="PS50888"/>
    </source>
</evidence>
<keyword evidence="3" id="KW-0804">Transcription</keyword>
<dbReference type="InterPro" id="IPR036638">
    <property type="entry name" value="HLH_DNA-bd_sf"/>
</dbReference>
<dbReference type="InterPro" id="IPR045239">
    <property type="entry name" value="bHLH95_bHLH"/>
</dbReference>
<keyword evidence="4" id="KW-0539">Nucleus</keyword>
<keyword evidence="5" id="KW-0175">Coiled coil</keyword>
<dbReference type="CDD" id="cd11393">
    <property type="entry name" value="bHLH_AtbHLH_like"/>
    <property type="match status" value="1"/>
</dbReference>
<reference evidence="8 9" key="1">
    <citation type="submission" date="2018-06" db="EMBL/GenBank/DDBJ databases">
        <title>The Genome of Cuscuta australis (Dodder) Provides Insight into the Evolution of Plant Parasitism.</title>
        <authorList>
            <person name="Liu H."/>
        </authorList>
    </citation>
    <scope>NUCLEOTIDE SEQUENCE [LARGE SCALE GENOMIC DNA]</scope>
    <source>
        <strain evidence="9">cv. Yunnan</strain>
        <tissue evidence="8">Vines</tissue>
    </source>
</reference>
<feature type="coiled-coil region" evidence="5">
    <location>
        <begin position="338"/>
        <end position="372"/>
    </location>
</feature>
<dbReference type="AlphaFoldDB" id="A0A328CV45"/>
<evidence type="ECO:0000313" key="9">
    <source>
        <dbReference type="Proteomes" id="UP000249390"/>
    </source>
</evidence>
<feature type="domain" description="BHLH" evidence="7">
    <location>
        <begin position="299"/>
        <end position="348"/>
    </location>
</feature>
<comment type="subcellular location">
    <subcellularLocation>
        <location evidence="1">Nucleus</location>
    </subcellularLocation>
</comment>
<dbReference type="InterPro" id="IPR011598">
    <property type="entry name" value="bHLH_dom"/>
</dbReference>
<dbReference type="PANTHER" id="PTHR46665:SF1">
    <property type="entry name" value="SPERMATOGENESIS- AND OOGENESIS-SPECIFIC BASIC HELIX-LOOP-HELIX-CONTAINING PROTEIN 1"/>
    <property type="match status" value="1"/>
</dbReference>
<dbReference type="Gene3D" id="4.10.280.10">
    <property type="entry name" value="Helix-loop-helix DNA-binding domain"/>
    <property type="match status" value="1"/>
</dbReference>
<dbReference type="EMBL" id="NQVE01000217">
    <property type="protein sequence ID" value="RAL37112.1"/>
    <property type="molecule type" value="Genomic_DNA"/>
</dbReference>
<feature type="region of interest" description="Disordered" evidence="6">
    <location>
        <begin position="376"/>
        <end position="410"/>
    </location>
</feature>
<keyword evidence="2" id="KW-0805">Transcription regulation</keyword>
<comment type="caution">
    <text evidence="8">The sequence shown here is derived from an EMBL/GenBank/DDBJ whole genome shotgun (WGS) entry which is preliminary data.</text>
</comment>
<evidence type="ECO:0000256" key="1">
    <source>
        <dbReference type="ARBA" id="ARBA00004123"/>
    </source>
</evidence>
<name>A0A328CV45_9ASTE</name>
<sequence>MMNSIFHLEDGERISFLFHQMIHAFGSTYISLWSFVPSPSNYLVSVEGMYNGENIVAHRLFDEYRQTLPQVLYHEGRIPGMAFKNNVPYLEVMLPDLERLASNEVQKQFYMERLSLDGVLPLRQAAATSSLLARWISSTPPLQPDPNFPSSSSSSLRSLSIDSPESLLFNVAATTSYPSVPPPPTAEAFSDHTAMPIHPPPAIQTLGQIRTVDFQSMQSEEAAIASAFLAVISSSSSFHLEEERFSRSSTAFRKYGGGARPSIQAIRKQSVLKRSIAFFRNLNWLRRQGLIRPASRHTTTQVHHMISERKRREKLNGSFQQLRSLLPPGTKKDKASVLSATTEKLTSLISQVEELRRRNQALEAAEMSMKTAASAREEAVASSASSSPTKVEVRLTSAGEAGTTTWEESSSRRRGVEVRVRVGGESTTGAAGLEVLVVRLMELLKEVGNVGLVSVQAHTTTTSPTFSSSSSSSLLRIIFTLAIQGGEFDESSFLEAVRRVAADLFV</sequence>
<evidence type="ECO:0000256" key="6">
    <source>
        <dbReference type="SAM" id="MobiDB-lite"/>
    </source>
</evidence>
<dbReference type="SMART" id="SM00353">
    <property type="entry name" value="HLH"/>
    <property type="match status" value="1"/>
</dbReference>
<evidence type="ECO:0000256" key="5">
    <source>
        <dbReference type="SAM" id="Coils"/>
    </source>
</evidence>
<dbReference type="PROSITE" id="PS50888">
    <property type="entry name" value="BHLH"/>
    <property type="match status" value="1"/>
</dbReference>
<dbReference type="Pfam" id="PF23132">
    <property type="entry name" value="DUF7049"/>
    <property type="match status" value="1"/>
</dbReference>
<dbReference type="InterPro" id="IPR055478">
    <property type="entry name" value="DUF7050"/>
</dbReference>